<accession>A0AAD1XVH5</accession>
<evidence type="ECO:0000313" key="2">
    <source>
        <dbReference type="EMBL" id="CAI2380006.1"/>
    </source>
</evidence>
<comment type="caution">
    <text evidence="2">The sequence shown here is derived from an EMBL/GenBank/DDBJ whole genome shotgun (WGS) entry which is preliminary data.</text>
</comment>
<organism evidence="2 3">
    <name type="scientific">Euplotes crassus</name>
    <dbReference type="NCBI Taxonomy" id="5936"/>
    <lineage>
        <taxon>Eukaryota</taxon>
        <taxon>Sar</taxon>
        <taxon>Alveolata</taxon>
        <taxon>Ciliophora</taxon>
        <taxon>Intramacronucleata</taxon>
        <taxon>Spirotrichea</taxon>
        <taxon>Hypotrichia</taxon>
        <taxon>Euplotida</taxon>
        <taxon>Euplotidae</taxon>
        <taxon>Moneuplotes</taxon>
    </lineage>
</organism>
<evidence type="ECO:0000313" key="3">
    <source>
        <dbReference type="Proteomes" id="UP001295684"/>
    </source>
</evidence>
<gene>
    <name evidence="2" type="ORF">ECRASSUSDP1_LOCUS21430</name>
</gene>
<sequence>MALCRYVQKVDVCLLWLLFKTIMLSLSSFTSSYRVLLLMVLSIAAFSLLIVY</sequence>
<reference evidence="2" key="1">
    <citation type="submission" date="2023-07" db="EMBL/GenBank/DDBJ databases">
        <authorList>
            <consortium name="AG Swart"/>
            <person name="Singh M."/>
            <person name="Singh A."/>
            <person name="Seah K."/>
            <person name="Emmerich C."/>
        </authorList>
    </citation>
    <scope>NUCLEOTIDE SEQUENCE</scope>
    <source>
        <strain evidence="2">DP1</strain>
    </source>
</reference>
<keyword evidence="1" id="KW-0812">Transmembrane</keyword>
<dbReference type="EMBL" id="CAMPGE010021904">
    <property type="protein sequence ID" value="CAI2380006.1"/>
    <property type="molecule type" value="Genomic_DNA"/>
</dbReference>
<keyword evidence="1" id="KW-1133">Transmembrane helix</keyword>
<dbReference type="AlphaFoldDB" id="A0AAD1XVH5"/>
<name>A0AAD1XVH5_EUPCR</name>
<keyword evidence="1" id="KW-0472">Membrane</keyword>
<dbReference type="Proteomes" id="UP001295684">
    <property type="component" value="Unassembled WGS sequence"/>
</dbReference>
<feature type="transmembrane region" description="Helical" evidence="1">
    <location>
        <begin position="12"/>
        <end position="29"/>
    </location>
</feature>
<evidence type="ECO:0000256" key="1">
    <source>
        <dbReference type="SAM" id="Phobius"/>
    </source>
</evidence>
<proteinExistence type="predicted"/>
<keyword evidence="3" id="KW-1185">Reference proteome</keyword>
<feature type="transmembrane region" description="Helical" evidence="1">
    <location>
        <begin position="35"/>
        <end position="51"/>
    </location>
</feature>
<protein>
    <submittedName>
        <fullName evidence="2">Uncharacterized protein</fullName>
    </submittedName>
</protein>